<dbReference type="RefSeq" id="WP_145268074.1">
    <property type="nucleotide sequence ID" value="NZ_CP036272.1"/>
</dbReference>
<dbReference type="Proteomes" id="UP000315003">
    <property type="component" value="Chromosome"/>
</dbReference>
<accession>A0A517SN22</accession>
<evidence type="ECO:0008006" key="3">
    <source>
        <dbReference type="Google" id="ProtNLM"/>
    </source>
</evidence>
<dbReference type="OrthoDB" id="288111at2"/>
<dbReference type="EMBL" id="CP036272">
    <property type="protein sequence ID" value="QDT57522.1"/>
    <property type="molecule type" value="Genomic_DNA"/>
</dbReference>
<sequence length="112" mass="12652">MKQRRTGDNEKKSRPHKVVSIGDVIGQLMARRGYAQQQTNDQYNQSLKIALGADLAGYTTVGKLSNGVLRIYVPDSVLVQELTFQKRKLVKQLQADHPEGKIRDVRFSIQQS</sequence>
<organism evidence="1 2">
    <name type="scientific">Stieleria bergensis</name>
    <dbReference type="NCBI Taxonomy" id="2528025"/>
    <lineage>
        <taxon>Bacteria</taxon>
        <taxon>Pseudomonadati</taxon>
        <taxon>Planctomycetota</taxon>
        <taxon>Planctomycetia</taxon>
        <taxon>Pirellulales</taxon>
        <taxon>Pirellulaceae</taxon>
        <taxon>Stieleria</taxon>
    </lineage>
</organism>
<dbReference type="AlphaFoldDB" id="A0A517SN22"/>
<evidence type="ECO:0000313" key="2">
    <source>
        <dbReference type="Proteomes" id="UP000315003"/>
    </source>
</evidence>
<keyword evidence="2" id="KW-1185">Reference proteome</keyword>
<dbReference type="PANTHER" id="PTHR36456">
    <property type="entry name" value="UPF0232 PROTEIN SCO3875"/>
    <property type="match status" value="1"/>
</dbReference>
<dbReference type="PANTHER" id="PTHR36456:SF1">
    <property type="entry name" value="UPF0232 PROTEIN SCO3875"/>
    <property type="match status" value="1"/>
</dbReference>
<reference evidence="1 2" key="1">
    <citation type="submission" date="2019-02" db="EMBL/GenBank/DDBJ databases">
        <title>Deep-cultivation of Planctomycetes and their phenomic and genomic characterization uncovers novel biology.</title>
        <authorList>
            <person name="Wiegand S."/>
            <person name="Jogler M."/>
            <person name="Boedeker C."/>
            <person name="Pinto D."/>
            <person name="Vollmers J."/>
            <person name="Rivas-Marin E."/>
            <person name="Kohn T."/>
            <person name="Peeters S.H."/>
            <person name="Heuer A."/>
            <person name="Rast P."/>
            <person name="Oberbeckmann S."/>
            <person name="Bunk B."/>
            <person name="Jeske O."/>
            <person name="Meyerdierks A."/>
            <person name="Storesund J.E."/>
            <person name="Kallscheuer N."/>
            <person name="Luecker S."/>
            <person name="Lage O.M."/>
            <person name="Pohl T."/>
            <person name="Merkel B.J."/>
            <person name="Hornburger P."/>
            <person name="Mueller R.-W."/>
            <person name="Bruemmer F."/>
            <person name="Labrenz M."/>
            <person name="Spormann A.M."/>
            <person name="Op den Camp H."/>
            <person name="Overmann J."/>
            <person name="Amann R."/>
            <person name="Jetten M.S.M."/>
            <person name="Mascher T."/>
            <person name="Medema M.H."/>
            <person name="Devos D.P."/>
            <person name="Kaster A.-K."/>
            <person name="Ovreas L."/>
            <person name="Rohde M."/>
            <person name="Galperin M.Y."/>
            <person name="Jogler C."/>
        </authorList>
    </citation>
    <scope>NUCLEOTIDE SEQUENCE [LARGE SCALE GENOMIC DNA]</scope>
    <source>
        <strain evidence="1 2">SV_7m_r</strain>
    </source>
</reference>
<gene>
    <name evidence="1" type="ORF">SV7mr_00040</name>
</gene>
<dbReference type="InterPro" id="IPR007922">
    <property type="entry name" value="DciA-like"/>
</dbReference>
<evidence type="ECO:0000313" key="1">
    <source>
        <dbReference type="EMBL" id="QDT57522.1"/>
    </source>
</evidence>
<protein>
    <recommendedName>
        <fullName evidence="3">DUF721 domain-containing protein</fullName>
    </recommendedName>
</protein>
<dbReference type="Pfam" id="PF05258">
    <property type="entry name" value="DciA"/>
    <property type="match status" value="1"/>
</dbReference>
<name>A0A517SN22_9BACT</name>
<proteinExistence type="predicted"/>